<evidence type="ECO:0000256" key="6">
    <source>
        <dbReference type="ARBA" id="ARBA00022691"/>
    </source>
</evidence>
<dbReference type="InterPro" id="IPR035909">
    <property type="entry name" value="CheB_C"/>
</dbReference>
<evidence type="ECO:0000256" key="8">
    <source>
        <dbReference type="ARBA" id="ARBA00022777"/>
    </source>
</evidence>
<evidence type="ECO:0000256" key="7">
    <source>
        <dbReference type="ARBA" id="ARBA00022741"/>
    </source>
</evidence>
<protein>
    <recommendedName>
        <fullName evidence="18">Chemotaxis protein CheB</fullName>
    </recommendedName>
</protein>
<keyword evidence="8" id="KW-0418">Kinase</keyword>
<keyword evidence="5" id="KW-0808">Transferase</keyword>
<reference evidence="16 17" key="1">
    <citation type="submission" date="2017-01" db="EMBL/GenBank/DDBJ databases">
        <title>The complete genome sequence of a sulfur-oxidizing marine bacterium Thioclava sp. 25B10_4T.</title>
        <authorList>
            <person name="Liu Y."/>
            <person name="Lai Q."/>
            <person name="Shao Z."/>
        </authorList>
    </citation>
    <scope>NUCLEOTIDE SEQUENCE [LARGE SCALE GENOMIC DNA]</scope>
    <source>
        <strain evidence="16 17">25B10_4</strain>
    </source>
</reference>
<evidence type="ECO:0000259" key="15">
    <source>
        <dbReference type="PROSITE" id="PS50123"/>
    </source>
</evidence>
<dbReference type="InterPro" id="IPR022641">
    <property type="entry name" value="CheR_N"/>
</dbReference>
<dbReference type="InterPro" id="IPR000673">
    <property type="entry name" value="Sig_transdc_resp-reg_Me-estase"/>
</dbReference>
<dbReference type="SUPFAM" id="SSF55785">
    <property type="entry name" value="PYP-like sensor domain (PAS domain)"/>
    <property type="match status" value="2"/>
</dbReference>
<dbReference type="SMART" id="SM00911">
    <property type="entry name" value="HWE_HK"/>
    <property type="match status" value="1"/>
</dbReference>
<feature type="active site" evidence="10">
    <location>
        <position position="143"/>
    </location>
</feature>
<dbReference type="Pfam" id="PF01739">
    <property type="entry name" value="CheR"/>
    <property type="match status" value="1"/>
</dbReference>
<feature type="active site" evidence="10">
    <location>
        <position position="51"/>
    </location>
</feature>
<dbReference type="PANTHER" id="PTHR24422">
    <property type="entry name" value="CHEMOTAXIS PROTEIN METHYLTRANSFERASE"/>
    <property type="match status" value="1"/>
</dbReference>
<keyword evidence="10" id="KW-0145">Chemotaxis</keyword>
<evidence type="ECO:0000256" key="5">
    <source>
        <dbReference type="ARBA" id="ARBA00022679"/>
    </source>
</evidence>
<comment type="catalytic activity">
    <reaction evidence="1">
        <text>ATP + protein L-histidine = ADP + protein N-phospho-L-histidine.</text>
        <dbReference type="EC" id="2.7.13.3"/>
    </reaction>
</comment>
<dbReference type="PROSITE" id="PS50113">
    <property type="entry name" value="PAC"/>
    <property type="match status" value="1"/>
</dbReference>
<dbReference type="InterPro" id="IPR011102">
    <property type="entry name" value="Sig_transdc_His_kinase_HWE"/>
</dbReference>
<dbReference type="Gene3D" id="3.40.50.180">
    <property type="entry name" value="Methylesterase CheB, C-terminal domain"/>
    <property type="match status" value="1"/>
</dbReference>
<dbReference type="Pfam" id="PF07536">
    <property type="entry name" value="HWE_HK"/>
    <property type="match status" value="1"/>
</dbReference>
<feature type="domain" description="CheB-type methylesterase" evidence="14">
    <location>
        <begin position="13"/>
        <end position="200"/>
    </location>
</feature>
<keyword evidence="4" id="KW-0489">Methyltransferase</keyword>
<keyword evidence="9" id="KW-0067">ATP-binding</keyword>
<accession>A0ABN4XIF2</accession>
<keyword evidence="6" id="KW-0949">S-adenosyl-L-methionine</keyword>
<dbReference type="SUPFAM" id="SSF52738">
    <property type="entry name" value="Methylesterase CheB, C-terminal domain"/>
    <property type="match status" value="1"/>
</dbReference>
<evidence type="ECO:0000259" key="13">
    <source>
        <dbReference type="PROSITE" id="PS50113"/>
    </source>
</evidence>
<sequence length="1146" mass="127376">MRGSAGHKVTDTPEDLYVVGIGASAGGLEALRDLLEPARADDPSAYVVVQHLDPNHESLLAELLGRSTSLEVLQAEDGAKLEAGHVYTIPPGYGLEVENGHLKLSEFAQPRGLRRPIDDFFVSLGQDLGRRAVCVILSGTGTDGSVGLRAVKEHGGFCIAQDATARYDSMPNSAVATGMVDVVSAPADVIARITEFRNVDPEQVNTAPPVSGTLDEICSALNRLTGHDFSQYKRSTLERRIQRRMQVVGILHPREYLERLEREEDEPLALLGDLLINVTRFFRDSEHFEALNEAAIKPMVEKAEDGGALRIWVPGCSSGEEAYTLAMLIDRAIHASGKEIDFQIFATDIDERMLAIAREGRYPVSVLLDLPEMYRDTYTVGRDGNFQITVALRDRVRFSPHSLIKDPPFSRLDMVSCRNLLIYFGDKLQARALPIFHYALNPGGVLFLGPSETIGRHEELFEPIDGAMRIFRSIGPRSPYPTELPMRSDPHTRLAPLRPKTTDRRPRDWNTTLASNRILDLYAPATLNVDRDGAILAATGRLGKYLEIDPSETGQGYAQSLARAGLREALSAVIHESAELGTRKIVRDVEVISETGRQRVDVLADPLSDDTLLIVFRDRGPFEALDEYDFDEIAPSESHVQVLEAELRATRNRLRTTVEELETANEELKSSNEEMMSMNEELQSTNEELATVNDELKTKVEELSTANADLRNIFDSKLHALVTVDRKLRLRNFTDGASEMIRLRGSDRGRPLGDIKNMLDTPEVMIELIDAVLEGELPRPCRVKSTELDKVWSLAATPYLNARGNVEGATLVFTDITEALRLETELTQKGERLQLALEIAQIGIWSIIEPSGEVEVDEAVAAFFELEAAGTYPLERFFERVAEHDRDAVEQAVREAREKGVDMEVDHELDLPSGTKRHLRATGRMMGEGKESRLLGLSVDITADEEAAQMRELMLREMNHRVKNLFSIVSGMLRIAGRTASSPRELVDDVGQRINALARSHDLARTRTSGAAIPLREVIETTLAPYDDPSKFLIDGPEVDVPTHHLTALALIFHEWSTNAAKYGVLGPREGDLEITWSKENDDTVILSWNERYREALQLDTNKQGFGSTLVDISASQISARVDTRQTPESRCNRIIFAHEIDGDAD</sequence>
<keyword evidence="3" id="KW-0597">Phosphoprotein</keyword>
<dbReference type="InterPro" id="IPR022642">
    <property type="entry name" value="CheR_C"/>
</dbReference>
<evidence type="ECO:0000256" key="2">
    <source>
        <dbReference type="ARBA" id="ARBA00001541"/>
    </source>
</evidence>
<dbReference type="EMBL" id="CP019437">
    <property type="protein sequence ID" value="AQS49073.1"/>
    <property type="molecule type" value="Genomic_DNA"/>
</dbReference>
<dbReference type="Gene3D" id="3.30.450.20">
    <property type="entry name" value="PAS domain"/>
    <property type="match status" value="2"/>
</dbReference>
<keyword evidence="10" id="KW-0378">Hydrolase</keyword>
<keyword evidence="11" id="KW-0175">Coiled coil</keyword>
<dbReference type="InterPro" id="IPR050903">
    <property type="entry name" value="Bact_Chemotaxis_MeTrfase"/>
</dbReference>
<evidence type="ECO:0000259" key="14">
    <source>
        <dbReference type="PROSITE" id="PS50122"/>
    </source>
</evidence>
<dbReference type="InterPro" id="IPR000780">
    <property type="entry name" value="CheR_MeTrfase"/>
</dbReference>
<dbReference type="Pfam" id="PF01339">
    <property type="entry name" value="CheB_methylest"/>
    <property type="match status" value="1"/>
</dbReference>
<proteinExistence type="predicted"/>
<keyword evidence="17" id="KW-1185">Reference proteome</keyword>
<evidence type="ECO:0000256" key="11">
    <source>
        <dbReference type="SAM" id="Coils"/>
    </source>
</evidence>
<dbReference type="InterPro" id="IPR029063">
    <property type="entry name" value="SAM-dependent_MTases_sf"/>
</dbReference>
<dbReference type="PRINTS" id="PR00996">
    <property type="entry name" value="CHERMTFRASE"/>
</dbReference>
<evidence type="ECO:0000313" key="16">
    <source>
        <dbReference type="EMBL" id="AQS49073.1"/>
    </source>
</evidence>
<keyword evidence="7" id="KW-0547">Nucleotide-binding</keyword>
<gene>
    <name evidence="16" type="ORF">BMG03_15730</name>
</gene>
<dbReference type="SUPFAM" id="SSF53335">
    <property type="entry name" value="S-adenosyl-L-methionine-dependent methyltransferases"/>
    <property type="match status" value="1"/>
</dbReference>
<dbReference type="Gene3D" id="1.10.155.10">
    <property type="entry name" value="Chemotaxis receptor methyltransferase CheR, N-terminal domain"/>
    <property type="match status" value="1"/>
</dbReference>
<dbReference type="PROSITE" id="PS50123">
    <property type="entry name" value="CHER"/>
    <property type="match status" value="1"/>
</dbReference>
<dbReference type="InterPro" id="IPR035965">
    <property type="entry name" value="PAS-like_dom_sf"/>
</dbReference>
<feature type="domain" description="PAC" evidence="13">
    <location>
        <begin position="777"/>
        <end position="828"/>
    </location>
</feature>
<dbReference type="Gene3D" id="3.40.50.150">
    <property type="entry name" value="Vaccinia Virus protein VP39"/>
    <property type="match status" value="1"/>
</dbReference>
<evidence type="ECO:0000256" key="9">
    <source>
        <dbReference type="ARBA" id="ARBA00022840"/>
    </source>
</evidence>
<evidence type="ECO:0008006" key="18">
    <source>
        <dbReference type="Google" id="ProtNLM"/>
    </source>
</evidence>
<evidence type="ECO:0000256" key="3">
    <source>
        <dbReference type="ARBA" id="ARBA00022553"/>
    </source>
</evidence>
<dbReference type="SMART" id="SM00138">
    <property type="entry name" value="MeTrc"/>
    <property type="match status" value="1"/>
</dbReference>
<dbReference type="SUPFAM" id="SSF47757">
    <property type="entry name" value="Chemotaxis receptor methyltransferase CheR, N-terminal domain"/>
    <property type="match status" value="1"/>
</dbReference>
<feature type="coiled-coil region" evidence="11">
    <location>
        <begin position="640"/>
        <end position="713"/>
    </location>
</feature>
<dbReference type="CDD" id="cd16434">
    <property type="entry name" value="CheB-CheR_fusion"/>
    <property type="match status" value="1"/>
</dbReference>
<dbReference type="InterPro" id="IPR036804">
    <property type="entry name" value="CheR_N_sf"/>
</dbReference>
<dbReference type="PROSITE" id="PS50122">
    <property type="entry name" value="CHEB"/>
    <property type="match status" value="1"/>
</dbReference>
<evidence type="ECO:0000313" key="17">
    <source>
        <dbReference type="Proteomes" id="UP000185622"/>
    </source>
</evidence>
<evidence type="ECO:0000256" key="12">
    <source>
        <dbReference type="SAM" id="MobiDB-lite"/>
    </source>
</evidence>
<evidence type="ECO:0000256" key="10">
    <source>
        <dbReference type="PROSITE-ProRule" id="PRU00050"/>
    </source>
</evidence>
<feature type="domain" description="CheR-type methyltransferase" evidence="15">
    <location>
        <begin position="214"/>
        <end position="475"/>
    </location>
</feature>
<dbReference type="CDD" id="cd02440">
    <property type="entry name" value="AdoMet_MTases"/>
    <property type="match status" value="1"/>
</dbReference>
<comment type="catalytic activity">
    <reaction evidence="2">
        <text>L-glutamyl-[protein] + S-adenosyl-L-methionine = [protein]-L-glutamate 5-O-methyl ester + S-adenosyl-L-homocysteine</text>
        <dbReference type="Rhea" id="RHEA:24452"/>
        <dbReference type="Rhea" id="RHEA-COMP:10208"/>
        <dbReference type="Rhea" id="RHEA-COMP:10311"/>
        <dbReference type="ChEBI" id="CHEBI:29973"/>
        <dbReference type="ChEBI" id="CHEBI:57856"/>
        <dbReference type="ChEBI" id="CHEBI:59789"/>
        <dbReference type="ChEBI" id="CHEBI:82795"/>
        <dbReference type="EC" id="2.1.1.80"/>
    </reaction>
</comment>
<feature type="active site" evidence="10">
    <location>
        <position position="24"/>
    </location>
</feature>
<dbReference type="InterPro" id="IPR000700">
    <property type="entry name" value="PAS-assoc_C"/>
</dbReference>
<dbReference type="Proteomes" id="UP000185622">
    <property type="component" value="Chromosome"/>
</dbReference>
<evidence type="ECO:0000256" key="1">
    <source>
        <dbReference type="ARBA" id="ARBA00000085"/>
    </source>
</evidence>
<dbReference type="Pfam" id="PF13596">
    <property type="entry name" value="PAS_10"/>
    <property type="match status" value="1"/>
</dbReference>
<dbReference type="Pfam" id="PF03705">
    <property type="entry name" value="CheR_N"/>
    <property type="match status" value="1"/>
</dbReference>
<name>A0ABN4XIF2_9RHOB</name>
<dbReference type="PANTHER" id="PTHR24422:SF27">
    <property type="entry name" value="PROTEIN-GLUTAMATE O-METHYLTRANSFERASE"/>
    <property type="match status" value="1"/>
</dbReference>
<organism evidence="16 17">
    <name type="scientific">Thioclava nitratireducens</name>
    <dbReference type="NCBI Taxonomy" id="1915078"/>
    <lineage>
        <taxon>Bacteria</taxon>
        <taxon>Pseudomonadati</taxon>
        <taxon>Pseudomonadota</taxon>
        <taxon>Alphaproteobacteria</taxon>
        <taxon>Rhodobacterales</taxon>
        <taxon>Paracoccaceae</taxon>
        <taxon>Thioclava</taxon>
    </lineage>
</organism>
<evidence type="ECO:0000256" key="4">
    <source>
        <dbReference type="ARBA" id="ARBA00022603"/>
    </source>
</evidence>
<feature type="region of interest" description="Disordered" evidence="12">
    <location>
        <begin position="479"/>
        <end position="506"/>
    </location>
</feature>